<dbReference type="PANTHER" id="PTHR30411">
    <property type="entry name" value="CYTOPLASMIC PROTEIN"/>
    <property type="match status" value="1"/>
</dbReference>
<accession>A0A3G6K2B6</accession>
<keyword evidence="1" id="KW-0648">Protein biosynthesis</keyword>
<dbReference type="InterPro" id="IPR036754">
    <property type="entry name" value="YbaK/aa-tRNA-synt-asso_dom_sf"/>
</dbReference>
<dbReference type="SUPFAM" id="SSF55826">
    <property type="entry name" value="YbaK/ProRS associated domain"/>
    <property type="match status" value="1"/>
</dbReference>
<evidence type="ECO:0000256" key="1">
    <source>
        <dbReference type="ARBA" id="ARBA00022917"/>
    </source>
</evidence>
<name>A0A3G6K2B6_LACDL</name>
<dbReference type="AlphaFoldDB" id="A0A3G6K2B6"/>
<feature type="domain" description="YbaK/aminoacyl-tRNA synthetase-associated" evidence="2">
    <location>
        <begin position="23"/>
        <end position="139"/>
    </location>
</feature>
<reference evidence="3" key="1">
    <citation type="submission" date="2018-07" db="EMBL/GenBank/DDBJ databases">
        <authorList>
            <person name="Somerville V."/>
        </authorList>
    </citation>
    <scope>NUCLEOTIDE SEQUENCE</scope>
    <source>
        <strain evidence="3">NWC_2_2</strain>
    </source>
</reference>
<dbReference type="CDD" id="cd04333">
    <property type="entry name" value="ProX_deacylase"/>
    <property type="match status" value="1"/>
</dbReference>
<organism evidence="3">
    <name type="scientific">Lactobacillus delbrueckii subsp. lactis</name>
    <dbReference type="NCBI Taxonomy" id="29397"/>
    <lineage>
        <taxon>Bacteria</taxon>
        <taxon>Bacillati</taxon>
        <taxon>Bacillota</taxon>
        <taxon>Bacilli</taxon>
        <taxon>Lactobacillales</taxon>
        <taxon>Lactobacillaceae</taxon>
        <taxon>Lactobacillus</taxon>
    </lineage>
</organism>
<dbReference type="EMBL" id="CP031023">
    <property type="protein sequence ID" value="AZA16773.1"/>
    <property type="molecule type" value="Genomic_DNA"/>
</dbReference>
<dbReference type="Gene3D" id="3.90.960.10">
    <property type="entry name" value="YbaK/aminoacyl-tRNA synthetase-associated domain"/>
    <property type="match status" value="1"/>
</dbReference>
<dbReference type="Pfam" id="PF04073">
    <property type="entry name" value="tRNA_edit"/>
    <property type="match status" value="1"/>
</dbReference>
<gene>
    <name evidence="3" type="ORF">DQL93_10025</name>
</gene>
<dbReference type="GO" id="GO:0002161">
    <property type="term" value="F:aminoacyl-tRNA deacylase activity"/>
    <property type="evidence" value="ECO:0007669"/>
    <property type="project" value="InterPro"/>
</dbReference>
<evidence type="ECO:0000313" key="3">
    <source>
        <dbReference type="EMBL" id="AZA16773.1"/>
    </source>
</evidence>
<dbReference type="GO" id="GO:0006412">
    <property type="term" value="P:translation"/>
    <property type="evidence" value="ECO:0007669"/>
    <property type="project" value="UniProtKB-KW"/>
</dbReference>
<proteinExistence type="predicted"/>
<evidence type="ECO:0000259" key="2">
    <source>
        <dbReference type="Pfam" id="PF04073"/>
    </source>
</evidence>
<dbReference type="RefSeq" id="WP_138490902.1">
    <property type="nucleotide sequence ID" value="NZ_CP046131.1"/>
</dbReference>
<protein>
    <submittedName>
        <fullName evidence="3">YbaK/EbsC family protein</fullName>
    </submittedName>
</protein>
<sequence>MAVERVKDFFKDTDVNVIELPESSATVALAAQALDTEPDQIAKTLSFLVDDVPILVVMAGEAKTDNHKYKATFHKKAKMIPFDQVEDYIGHAPGGVCPFAVKPGVKVYLDESLKRHTEVYPAAGSSNSAVRLTIPALEKYSDYTAWVDVTKTA</sequence>
<dbReference type="InterPro" id="IPR007214">
    <property type="entry name" value="YbaK/aa-tRNA-synth-assoc-dom"/>
</dbReference>
<dbReference type="PANTHER" id="PTHR30411:SF1">
    <property type="entry name" value="CYTOPLASMIC PROTEIN"/>
    <property type="match status" value="1"/>
</dbReference>